<gene>
    <name evidence="1" type="ORF">F5148DRAFT_107997</name>
</gene>
<dbReference type="Proteomes" id="UP001207468">
    <property type="component" value="Unassembled WGS sequence"/>
</dbReference>
<evidence type="ECO:0000313" key="2">
    <source>
        <dbReference type="Proteomes" id="UP001207468"/>
    </source>
</evidence>
<reference evidence="1" key="1">
    <citation type="submission" date="2021-03" db="EMBL/GenBank/DDBJ databases">
        <title>Evolutionary priming and transition to the ectomycorrhizal habit in an iconic lineage of mushroom-forming fungi: is preadaptation a requirement?</title>
        <authorList>
            <consortium name="DOE Joint Genome Institute"/>
            <person name="Looney B.P."/>
            <person name="Miyauchi S."/>
            <person name="Morin E."/>
            <person name="Drula E."/>
            <person name="Courty P.E."/>
            <person name="Chicoki N."/>
            <person name="Fauchery L."/>
            <person name="Kohler A."/>
            <person name="Kuo A."/>
            <person name="LaButti K."/>
            <person name="Pangilinan J."/>
            <person name="Lipzen A."/>
            <person name="Riley R."/>
            <person name="Andreopoulos W."/>
            <person name="He G."/>
            <person name="Johnson J."/>
            <person name="Barry K.W."/>
            <person name="Grigoriev I.V."/>
            <person name="Nagy L."/>
            <person name="Hibbett D."/>
            <person name="Henrissat B."/>
            <person name="Matheny P.B."/>
            <person name="Labbe J."/>
            <person name="Martin A.F."/>
        </authorList>
    </citation>
    <scope>NUCLEOTIDE SEQUENCE</scope>
    <source>
        <strain evidence="1">BPL698</strain>
    </source>
</reference>
<organism evidence="1 2">
    <name type="scientific">Russula earlei</name>
    <dbReference type="NCBI Taxonomy" id="71964"/>
    <lineage>
        <taxon>Eukaryota</taxon>
        <taxon>Fungi</taxon>
        <taxon>Dikarya</taxon>
        <taxon>Basidiomycota</taxon>
        <taxon>Agaricomycotina</taxon>
        <taxon>Agaricomycetes</taxon>
        <taxon>Russulales</taxon>
        <taxon>Russulaceae</taxon>
        <taxon>Russula</taxon>
    </lineage>
</organism>
<comment type="caution">
    <text evidence="1">The sequence shown here is derived from an EMBL/GenBank/DDBJ whole genome shotgun (WGS) entry which is preliminary data.</text>
</comment>
<dbReference type="EMBL" id="JAGFNK010000123">
    <property type="protein sequence ID" value="KAI9507511.1"/>
    <property type="molecule type" value="Genomic_DNA"/>
</dbReference>
<evidence type="ECO:0000313" key="1">
    <source>
        <dbReference type="EMBL" id="KAI9507511.1"/>
    </source>
</evidence>
<sequence length="345" mass="38502">MPAVIDVRGTLGALLIGCFFAVLLSGLVAFQACIYLRLYPSDKLMNKVMVIVVWVLDTIHTCLICTSIWIYLISNYGNVEGHLRGEIPITVSLSIGVTSFVTLITHLYFLRRLLQLSKNNWFIVGPTLFLAIGRVACGLTTTAELIRVKTFPAYTQHYSVVFTLGLSISSVVDVVITSGMCYYLQESRRGFGTMDEVIDSIIVYTINNGTLTCIATIVSTILWLFKGKNLVFMAMHFAIAKMYANSLFATLNMRKKFRGRAAPPKENANAMPVIFPDSFNRFSRNRQGRTDTFDFPEVTVTDTKTLHVTIEKTVDYDGGKDQESGPSSEPNYPSPLDIQMKHEVV</sequence>
<protein>
    <submittedName>
        <fullName evidence="1">Uncharacterized protein</fullName>
    </submittedName>
</protein>
<accession>A0ACC0U8E8</accession>
<proteinExistence type="predicted"/>
<name>A0ACC0U8E8_9AGAM</name>
<keyword evidence="2" id="KW-1185">Reference proteome</keyword>